<accession>A0A1W1IDR9</accession>
<gene>
    <name evidence="1" type="ORF">TPAS_694</name>
</gene>
<dbReference type="Proteomes" id="UP000195985">
    <property type="component" value="Unassembled WGS sequence"/>
</dbReference>
<evidence type="ECO:0000313" key="1">
    <source>
        <dbReference type="EMBL" id="SLM51019.1"/>
    </source>
</evidence>
<evidence type="ECO:0000313" key="2">
    <source>
        <dbReference type="Proteomes" id="UP000195985"/>
    </source>
</evidence>
<organism evidence="1 2">
    <name type="scientific">Trichococcus pasteurii</name>
    <dbReference type="NCBI Taxonomy" id="43064"/>
    <lineage>
        <taxon>Bacteria</taxon>
        <taxon>Bacillati</taxon>
        <taxon>Bacillota</taxon>
        <taxon>Bacilli</taxon>
        <taxon>Lactobacillales</taxon>
        <taxon>Carnobacteriaceae</taxon>
        <taxon>Trichococcus</taxon>
    </lineage>
</organism>
<proteinExistence type="predicted"/>
<dbReference type="STRING" id="43064.SAMN04488086_12812"/>
<name>A0A1W1IDR9_9LACT</name>
<keyword evidence="2" id="KW-1185">Reference proteome</keyword>
<dbReference type="EMBL" id="FWEY01000002">
    <property type="protein sequence ID" value="SLM51019.1"/>
    <property type="molecule type" value="Genomic_DNA"/>
</dbReference>
<protein>
    <submittedName>
        <fullName evidence="1">Uncharacterized protein</fullName>
    </submittedName>
</protein>
<dbReference type="AlphaFoldDB" id="A0A1W1IDR9"/>
<sequence>MFGMSKEEVKYMCESQGAIFVDVDEIFGAGMWDLDDLISLMKEKNL</sequence>
<reference evidence="2" key="1">
    <citation type="submission" date="2016-04" db="EMBL/GenBank/DDBJ databases">
        <authorList>
            <person name="Strepis N."/>
        </authorList>
    </citation>
    <scope>NUCLEOTIDE SEQUENCE [LARGE SCALE GENOMIC DNA]</scope>
</reference>